<evidence type="ECO:0000313" key="1">
    <source>
        <dbReference type="EMBL" id="GIZ02182.1"/>
    </source>
</evidence>
<proteinExistence type="predicted"/>
<dbReference type="EMBL" id="BPLR01018768">
    <property type="protein sequence ID" value="GIZ02182.1"/>
    <property type="molecule type" value="Genomic_DNA"/>
</dbReference>
<protein>
    <submittedName>
        <fullName evidence="1">Uncharacterized protein</fullName>
    </submittedName>
</protein>
<accession>A0AAV4Y7Q9</accession>
<dbReference type="Proteomes" id="UP001054945">
    <property type="component" value="Unassembled WGS sequence"/>
</dbReference>
<evidence type="ECO:0000313" key="2">
    <source>
        <dbReference type="Proteomes" id="UP001054945"/>
    </source>
</evidence>
<dbReference type="AlphaFoldDB" id="A0AAV4Y7Q9"/>
<organism evidence="1 2">
    <name type="scientific">Caerostris extrusa</name>
    <name type="common">Bark spider</name>
    <name type="synonym">Caerostris bankana</name>
    <dbReference type="NCBI Taxonomy" id="172846"/>
    <lineage>
        <taxon>Eukaryota</taxon>
        <taxon>Metazoa</taxon>
        <taxon>Ecdysozoa</taxon>
        <taxon>Arthropoda</taxon>
        <taxon>Chelicerata</taxon>
        <taxon>Arachnida</taxon>
        <taxon>Araneae</taxon>
        <taxon>Araneomorphae</taxon>
        <taxon>Entelegynae</taxon>
        <taxon>Araneoidea</taxon>
        <taxon>Araneidae</taxon>
        <taxon>Caerostris</taxon>
    </lineage>
</organism>
<name>A0AAV4Y7Q9_CAEEX</name>
<sequence length="87" mass="9747">MWKETAICTKKNIDNNEDLVPVEPPVAIKVEPVEFVPEPSTSAEIVIQNVQKGQRRCSPIATCRLHQGRTQGIRSRTICICRYGLQG</sequence>
<comment type="caution">
    <text evidence="1">The sequence shown here is derived from an EMBL/GenBank/DDBJ whole genome shotgun (WGS) entry which is preliminary data.</text>
</comment>
<keyword evidence="2" id="KW-1185">Reference proteome</keyword>
<gene>
    <name evidence="1" type="ORF">CEXT_312351</name>
</gene>
<reference evidence="1 2" key="1">
    <citation type="submission" date="2021-06" db="EMBL/GenBank/DDBJ databases">
        <title>Caerostris extrusa draft genome.</title>
        <authorList>
            <person name="Kono N."/>
            <person name="Arakawa K."/>
        </authorList>
    </citation>
    <scope>NUCLEOTIDE SEQUENCE [LARGE SCALE GENOMIC DNA]</scope>
</reference>